<reference evidence="1 2" key="1">
    <citation type="journal article" date="2023" name="G3 (Bethesda)">
        <title>A chromosome-length genome assembly and annotation of blackberry (Rubus argutus, cv. 'Hillquist').</title>
        <authorList>
            <person name="Bruna T."/>
            <person name="Aryal R."/>
            <person name="Dudchenko O."/>
            <person name="Sargent D.J."/>
            <person name="Mead D."/>
            <person name="Buti M."/>
            <person name="Cavallini A."/>
            <person name="Hytonen T."/>
            <person name="Andres J."/>
            <person name="Pham M."/>
            <person name="Weisz D."/>
            <person name="Mascagni F."/>
            <person name="Usai G."/>
            <person name="Natali L."/>
            <person name="Bassil N."/>
            <person name="Fernandez G.E."/>
            <person name="Lomsadze A."/>
            <person name="Armour M."/>
            <person name="Olukolu B."/>
            <person name="Poorten T."/>
            <person name="Britton C."/>
            <person name="Davik J."/>
            <person name="Ashrafi H."/>
            <person name="Aiden E.L."/>
            <person name="Borodovsky M."/>
            <person name="Worthington M."/>
        </authorList>
    </citation>
    <scope>NUCLEOTIDE SEQUENCE [LARGE SCALE GENOMIC DNA]</scope>
    <source>
        <strain evidence="1">PI 553951</strain>
    </source>
</reference>
<gene>
    <name evidence="1" type="ORF">M0R45_021002</name>
</gene>
<keyword evidence="2" id="KW-1185">Reference proteome</keyword>
<sequence length="91" mass="10022">MPPPLHFRRGFAKGFGDLFNLPETFEKSNSQIKFRFADHVSHLNKSFSCADLLEKEEEPLRPFFGFVSPPLGNSSFPAGVYGVVAGLFSGG</sequence>
<accession>A0AAW1XDL4</accession>
<evidence type="ECO:0000313" key="1">
    <source>
        <dbReference type="EMBL" id="KAK9933827.1"/>
    </source>
</evidence>
<dbReference type="Proteomes" id="UP001457282">
    <property type="component" value="Unassembled WGS sequence"/>
</dbReference>
<protein>
    <submittedName>
        <fullName evidence="1">Uncharacterized protein</fullName>
    </submittedName>
</protein>
<dbReference type="EMBL" id="JBEDUW010000004">
    <property type="protein sequence ID" value="KAK9933827.1"/>
    <property type="molecule type" value="Genomic_DNA"/>
</dbReference>
<dbReference type="AlphaFoldDB" id="A0AAW1XDL4"/>
<organism evidence="1 2">
    <name type="scientific">Rubus argutus</name>
    <name type="common">Southern blackberry</name>
    <dbReference type="NCBI Taxonomy" id="59490"/>
    <lineage>
        <taxon>Eukaryota</taxon>
        <taxon>Viridiplantae</taxon>
        <taxon>Streptophyta</taxon>
        <taxon>Embryophyta</taxon>
        <taxon>Tracheophyta</taxon>
        <taxon>Spermatophyta</taxon>
        <taxon>Magnoliopsida</taxon>
        <taxon>eudicotyledons</taxon>
        <taxon>Gunneridae</taxon>
        <taxon>Pentapetalae</taxon>
        <taxon>rosids</taxon>
        <taxon>fabids</taxon>
        <taxon>Rosales</taxon>
        <taxon>Rosaceae</taxon>
        <taxon>Rosoideae</taxon>
        <taxon>Rosoideae incertae sedis</taxon>
        <taxon>Rubus</taxon>
    </lineage>
</organism>
<evidence type="ECO:0000313" key="2">
    <source>
        <dbReference type="Proteomes" id="UP001457282"/>
    </source>
</evidence>
<comment type="caution">
    <text evidence="1">The sequence shown here is derived from an EMBL/GenBank/DDBJ whole genome shotgun (WGS) entry which is preliminary data.</text>
</comment>
<proteinExistence type="predicted"/>
<name>A0AAW1XDL4_RUBAR</name>